<evidence type="ECO:0000313" key="13">
    <source>
        <dbReference type="EMBL" id="MDA4845131.1"/>
    </source>
</evidence>
<dbReference type="Pfam" id="PF07731">
    <property type="entry name" value="Cu-oxidase_2"/>
    <property type="match status" value="1"/>
</dbReference>
<feature type="domain" description="Plastocyanin-like" evidence="10">
    <location>
        <begin position="227"/>
        <end position="292"/>
    </location>
</feature>
<dbReference type="EC" id="1.16.3.4" evidence="4"/>
<organism evidence="13 14">
    <name type="scientific">Hoeflea poritis</name>
    <dbReference type="NCBI Taxonomy" id="2993659"/>
    <lineage>
        <taxon>Bacteria</taxon>
        <taxon>Pseudomonadati</taxon>
        <taxon>Pseudomonadota</taxon>
        <taxon>Alphaproteobacteria</taxon>
        <taxon>Hyphomicrobiales</taxon>
        <taxon>Rhizobiaceae</taxon>
        <taxon>Hoeflea</taxon>
    </lineage>
</organism>
<feature type="chain" id="PRO_5045569928" description="Multicopper oxidase CueO" evidence="9">
    <location>
        <begin position="28"/>
        <end position="519"/>
    </location>
</feature>
<dbReference type="InterPro" id="IPR011707">
    <property type="entry name" value="Cu-oxidase-like_N"/>
</dbReference>
<dbReference type="Proteomes" id="UP001148313">
    <property type="component" value="Unassembled WGS sequence"/>
</dbReference>
<dbReference type="CDD" id="cd13867">
    <property type="entry name" value="CuRO_2_CueO_FtsP"/>
    <property type="match status" value="1"/>
</dbReference>
<dbReference type="RefSeq" id="WP_271088697.1">
    <property type="nucleotide sequence ID" value="NZ_JAPJZH010000003.1"/>
</dbReference>
<dbReference type="InterPro" id="IPR045087">
    <property type="entry name" value="Cu-oxidase_fam"/>
</dbReference>
<keyword evidence="2" id="KW-0479">Metal-binding</keyword>
<dbReference type="InterPro" id="IPR008972">
    <property type="entry name" value="Cupredoxin"/>
</dbReference>
<dbReference type="InterPro" id="IPR011706">
    <property type="entry name" value="Cu-oxidase_C"/>
</dbReference>
<name>A0ABT4VK85_9HYPH</name>
<evidence type="ECO:0000259" key="12">
    <source>
        <dbReference type="Pfam" id="PF07732"/>
    </source>
</evidence>
<dbReference type="InterPro" id="IPR001117">
    <property type="entry name" value="Cu-oxidase_2nd"/>
</dbReference>
<feature type="signal peptide" evidence="9">
    <location>
        <begin position="1"/>
        <end position="27"/>
    </location>
</feature>
<keyword evidence="3 13" id="KW-0560">Oxidoreductase</keyword>
<keyword evidence="14" id="KW-1185">Reference proteome</keyword>
<evidence type="ECO:0000256" key="9">
    <source>
        <dbReference type="SAM" id="SignalP"/>
    </source>
</evidence>
<dbReference type="Pfam" id="PF00394">
    <property type="entry name" value="Cu-oxidase"/>
    <property type="match status" value="1"/>
</dbReference>
<evidence type="ECO:0000256" key="8">
    <source>
        <dbReference type="ARBA" id="ARBA00048092"/>
    </source>
</evidence>
<dbReference type="InterPro" id="IPR006311">
    <property type="entry name" value="TAT_signal"/>
</dbReference>
<dbReference type="PROSITE" id="PS00080">
    <property type="entry name" value="MULTICOPPER_OXIDASE2"/>
    <property type="match status" value="1"/>
</dbReference>
<evidence type="ECO:0000256" key="2">
    <source>
        <dbReference type="ARBA" id="ARBA00022723"/>
    </source>
</evidence>
<evidence type="ECO:0000256" key="1">
    <source>
        <dbReference type="ARBA" id="ARBA00011245"/>
    </source>
</evidence>
<dbReference type="PANTHER" id="PTHR48267">
    <property type="entry name" value="CUPREDOXIN SUPERFAMILY PROTEIN"/>
    <property type="match status" value="1"/>
</dbReference>
<dbReference type="PANTHER" id="PTHR48267:SF1">
    <property type="entry name" value="BILIRUBIN OXIDASE"/>
    <property type="match status" value="1"/>
</dbReference>
<dbReference type="NCBIfam" id="NF008205">
    <property type="entry name" value="PRK10965.1"/>
    <property type="match status" value="1"/>
</dbReference>
<dbReference type="InterPro" id="IPR002355">
    <property type="entry name" value="Cu_oxidase_Cu_BS"/>
</dbReference>
<reference evidence="13" key="1">
    <citation type="submission" date="2022-11" db="EMBL/GenBank/DDBJ databases">
        <title>Hoeflea poritis sp. nov., isolated from scleractinian coral Porites lutea.</title>
        <authorList>
            <person name="Zhang G."/>
            <person name="Wei Q."/>
            <person name="Cai L."/>
        </authorList>
    </citation>
    <scope>NUCLEOTIDE SEQUENCE</scope>
    <source>
        <strain evidence="13">E7-10</strain>
    </source>
</reference>
<evidence type="ECO:0000256" key="6">
    <source>
        <dbReference type="ARBA" id="ARBA00042896"/>
    </source>
</evidence>
<sequence length="519" mass="56156">MYGLSRRAFLSVAAGFGSLAGLSLVSAARASDRPTMPVPPELRADSSGSIALRTEAGTGQFLPGITTPTYGINGPFLGPAIRVRRGDQISMNVTNGLDENTTMHWHGLKIPGDVDGSPYTVIKPGDTWRPTLNIDQPAATCWFHPHFYPTTAEQVIKGLAGLFIIDDDETDTLGLPSRWGVDDIPIIIQDRRFNSNGTFFHRFNLAAVTTGYVGDTMLVNGAHDPVARTARGWLRLRLLNGSNARTYRLAASDRRSMFVIAGDGGLLAEPVELKELTIYSGERYEVMVDARDGVPFDMMTLPVDQMAMSLPPFHAPLRLVTVNPEGVDIAGALPDTLVEVPPLVKNQPPVSQELVMEMNMDDQGMGAFKAAGLMEMTQSGKADPNIIKAVNNLITDGPALPLKTQLSANAVNGQPFELGTVPFSAPLKTDLRWKISEGTDSMYHPVHIHGCQFRILELNGAAVPAHMAGWKDIAPVLKGGSCTIQIRFDHPAGKEAPFMAHCHNLEHEDSGMMTNFTVG</sequence>
<evidence type="ECO:0000256" key="3">
    <source>
        <dbReference type="ARBA" id="ARBA00023002"/>
    </source>
</evidence>
<feature type="domain" description="Plastocyanin-like" evidence="11">
    <location>
        <begin position="407"/>
        <end position="518"/>
    </location>
</feature>
<protein>
    <recommendedName>
        <fullName evidence="5">Multicopper oxidase CueO</fullName>
        <ecNumber evidence="4">1.16.3.4</ecNumber>
    </recommendedName>
    <alternativeName>
        <fullName evidence="6">Copper efflux oxidase</fullName>
    </alternativeName>
    <alternativeName>
        <fullName evidence="7">Cuprous oxidase</fullName>
    </alternativeName>
</protein>
<evidence type="ECO:0000259" key="10">
    <source>
        <dbReference type="Pfam" id="PF00394"/>
    </source>
</evidence>
<keyword evidence="9" id="KW-0732">Signal</keyword>
<dbReference type="GO" id="GO:0004322">
    <property type="term" value="F:ferroxidase activity"/>
    <property type="evidence" value="ECO:0007669"/>
    <property type="project" value="UniProtKB-EC"/>
</dbReference>
<accession>A0ABT4VK85</accession>
<dbReference type="EMBL" id="JAPJZH010000003">
    <property type="protein sequence ID" value="MDA4845131.1"/>
    <property type="molecule type" value="Genomic_DNA"/>
</dbReference>
<proteinExistence type="predicted"/>
<gene>
    <name evidence="13" type="primary">cueO</name>
    <name evidence="13" type="ORF">OOZ53_07195</name>
</gene>
<feature type="domain" description="Plastocyanin-like" evidence="12">
    <location>
        <begin position="60"/>
        <end position="169"/>
    </location>
</feature>
<evidence type="ECO:0000256" key="7">
    <source>
        <dbReference type="ARBA" id="ARBA00043090"/>
    </source>
</evidence>
<comment type="caution">
    <text evidence="13">The sequence shown here is derived from an EMBL/GenBank/DDBJ whole genome shotgun (WGS) entry which is preliminary data.</text>
</comment>
<dbReference type="Gene3D" id="2.60.40.420">
    <property type="entry name" value="Cupredoxins - blue copper proteins"/>
    <property type="match status" value="3"/>
</dbReference>
<comment type="subunit">
    <text evidence="1">Monomer.</text>
</comment>
<dbReference type="Pfam" id="PF07732">
    <property type="entry name" value="Cu-oxidase_3"/>
    <property type="match status" value="1"/>
</dbReference>
<comment type="catalytic activity">
    <reaction evidence="8">
        <text>4 Cu(+) + O2 + 4 H(+) = 4 Cu(2+) + 2 H2O</text>
        <dbReference type="Rhea" id="RHEA:30083"/>
        <dbReference type="ChEBI" id="CHEBI:15377"/>
        <dbReference type="ChEBI" id="CHEBI:15378"/>
        <dbReference type="ChEBI" id="CHEBI:15379"/>
        <dbReference type="ChEBI" id="CHEBI:29036"/>
        <dbReference type="ChEBI" id="CHEBI:49552"/>
        <dbReference type="EC" id="1.16.3.4"/>
    </reaction>
    <physiologicalReaction direction="left-to-right" evidence="8">
        <dbReference type="Rhea" id="RHEA:30084"/>
    </physiologicalReaction>
</comment>
<evidence type="ECO:0000256" key="5">
    <source>
        <dbReference type="ARBA" id="ARBA00041027"/>
    </source>
</evidence>
<dbReference type="SUPFAM" id="SSF49503">
    <property type="entry name" value="Cupredoxins"/>
    <property type="match status" value="3"/>
</dbReference>
<evidence type="ECO:0000256" key="4">
    <source>
        <dbReference type="ARBA" id="ARBA00038978"/>
    </source>
</evidence>
<evidence type="ECO:0000259" key="11">
    <source>
        <dbReference type="Pfam" id="PF07731"/>
    </source>
</evidence>
<dbReference type="PROSITE" id="PS51318">
    <property type="entry name" value="TAT"/>
    <property type="match status" value="1"/>
</dbReference>
<dbReference type="CDD" id="cd04232">
    <property type="entry name" value="CuRO_1_CueO_FtsP"/>
    <property type="match status" value="1"/>
</dbReference>
<evidence type="ECO:0000313" key="14">
    <source>
        <dbReference type="Proteomes" id="UP001148313"/>
    </source>
</evidence>